<dbReference type="PANTHER" id="PTHR12587">
    <property type="entry name" value="LAR INTERACTING PROTEIN LIP -RELATED PROTEIN"/>
    <property type="match status" value="1"/>
</dbReference>
<sequence length="133" mass="15687">MQDSGMREGVVNITIFCCIAEHVYEWQRRARVQNFQETNSLSEDSDLELQSTMDFRWRSEDTTRDNGCTIQRLEKDKQSLTLQVSVLSDQVEAQSEKIRELEYYNNERRLRLQAAEEMLESVGENYLILSLKK</sequence>
<dbReference type="AlphaFoldDB" id="A0A8W8NJZ0"/>
<keyword evidence="1" id="KW-0677">Repeat</keyword>
<organism evidence="3 4">
    <name type="scientific">Magallana gigas</name>
    <name type="common">Pacific oyster</name>
    <name type="synonym">Crassostrea gigas</name>
    <dbReference type="NCBI Taxonomy" id="29159"/>
    <lineage>
        <taxon>Eukaryota</taxon>
        <taxon>Metazoa</taxon>
        <taxon>Spiralia</taxon>
        <taxon>Lophotrochozoa</taxon>
        <taxon>Mollusca</taxon>
        <taxon>Bivalvia</taxon>
        <taxon>Autobranchia</taxon>
        <taxon>Pteriomorphia</taxon>
        <taxon>Ostreida</taxon>
        <taxon>Ostreoidea</taxon>
        <taxon>Ostreidae</taxon>
        <taxon>Magallana</taxon>
    </lineage>
</organism>
<dbReference type="Pfam" id="PF26022">
    <property type="entry name" value="CC_Liprin_beta"/>
    <property type="match status" value="1"/>
</dbReference>
<accession>A0A8W8NJZ0</accession>
<dbReference type="InterPro" id="IPR029515">
    <property type="entry name" value="Liprin"/>
</dbReference>
<evidence type="ECO:0000259" key="2">
    <source>
        <dbReference type="Pfam" id="PF26022"/>
    </source>
</evidence>
<evidence type="ECO:0000256" key="1">
    <source>
        <dbReference type="ARBA" id="ARBA00022737"/>
    </source>
</evidence>
<keyword evidence="4" id="KW-1185">Reference proteome</keyword>
<dbReference type="InterPro" id="IPR058914">
    <property type="entry name" value="LIPB1/2_CC"/>
</dbReference>
<dbReference type="EnsemblMetazoa" id="G6111.1">
    <property type="protein sequence ID" value="G6111.1:cds"/>
    <property type="gene ID" value="G6111"/>
</dbReference>
<feature type="domain" description="Liprin-beta-1/2 coiled-coil" evidence="2">
    <location>
        <begin position="70"/>
        <end position="121"/>
    </location>
</feature>
<protein>
    <recommendedName>
        <fullName evidence="2">Liprin-beta-1/2 coiled-coil domain-containing protein</fullName>
    </recommendedName>
</protein>
<dbReference type="PANTHER" id="PTHR12587:SF14">
    <property type="entry name" value="AT31531P"/>
    <property type="match status" value="1"/>
</dbReference>
<proteinExistence type="predicted"/>
<name>A0A8W8NJZ0_MAGGI</name>
<dbReference type="Proteomes" id="UP000005408">
    <property type="component" value="Unassembled WGS sequence"/>
</dbReference>
<evidence type="ECO:0000313" key="3">
    <source>
        <dbReference type="EnsemblMetazoa" id="G6111.1:cds"/>
    </source>
</evidence>
<dbReference type="GO" id="GO:0007528">
    <property type="term" value="P:neuromuscular junction development"/>
    <property type="evidence" value="ECO:0007669"/>
    <property type="project" value="TreeGrafter"/>
</dbReference>
<dbReference type="GO" id="GO:0048786">
    <property type="term" value="C:presynaptic active zone"/>
    <property type="evidence" value="ECO:0007669"/>
    <property type="project" value="TreeGrafter"/>
</dbReference>
<reference evidence="3" key="1">
    <citation type="submission" date="2022-08" db="UniProtKB">
        <authorList>
            <consortium name="EnsemblMetazoa"/>
        </authorList>
    </citation>
    <scope>IDENTIFICATION</scope>
    <source>
        <strain evidence="3">05x7-T-G4-1.051#20</strain>
    </source>
</reference>
<evidence type="ECO:0000313" key="4">
    <source>
        <dbReference type="Proteomes" id="UP000005408"/>
    </source>
</evidence>